<dbReference type="EMBL" id="JAWPEI010000012">
    <property type="protein sequence ID" value="KAK4708762.1"/>
    <property type="molecule type" value="Genomic_DNA"/>
</dbReference>
<dbReference type="Pfam" id="PF14111">
    <property type="entry name" value="DUF4283"/>
    <property type="match status" value="1"/>
</dbReference>
<reference evidence="2 3" key="1">
    <citation type="submission" date="2023-10" db="EMBL/GenBank/DDBJ databases">
        <title>Genome-Wide Identification Analysis in wild type Solanum Pinnatisectum Reveals Some Genes Defensing Phytophthora Infestans.</title>
        <authorList>
            <person name="Sun C."/>
        </authorList>
    </citation>
    <scope>NUCLEOTIDE SEQUENCE [LARGE SCALE GENOMIC DNA]</scope>
    <source>
        <strain evidence="2">LQN</strain>
        <tissue evidence="2">Leaf</tissue>
    </source>
</reference>
<protein>
    <recommendedName>
        <fullName evidence="1">DUF4283 domain-containing protein</fullName>
    </recommendedName>
</protein>
<dbReference type="PANTHER" id="PTHR31286:SF180">
    <property type="entry name" value="OS10G0362600 PROTEIN"/>
    <property type="match status" value="1"/>
</dbReference>
<gene>
    <name evidence="2" type="ORF">R3W88_029687</name>
</gene>
<accession>A0AAV9K9J8</accession>
<proteinExistence type="predicted"/>
<comment type="caution">
    <text evidence="2">The sequence shown here is derived from an EMBL/GenBank/DDBJ whole genome shotgun (WGS) entry which is preliminary data.</text>
</comment>
<dbReference type="AlphaFoldDB" id="A0AAV9K9J8"/>
<evidence type="ECO:0000259" key="1">
    <source>
        <dbReference type="Pfam" id="PF14111"/>
    </source>
</evidence>
<organism evidence="2 3">
    <name type="scientific">Solanum pinnatisectum</name>
    <name type="common">tansyleaf nightshade</name>
    <dbReference type="NCBI Taxonomy" id="50273"/>
    <lineage>
        <taxon>Eukaryota</taxon>
        <taxon>Viridiplantae</taxon>
        <taxon>Streptophyta</taxon>
        <taxon>Embryophyta</taxon>
        <taxon>Tracheophyta</taxon>
        <taxon>Spermatophyta</taxon>
        <taxon>Magnoliopsida</taxon>
        <taxon>eudicotyledons</taxon>
        <taxon>Gunneridae</taxon>
        <taxon>Pentapetalae</taxon>
        <taxon>asterids</taxon>
        <taxon>lamiids</taxon>
        <taxon>Solanales</taxon>
        <taxon>Solanaceae</taxon>
        <taxon>Solanoideae</taxon>
        <taxon>Solaneae</taxon>
        <taxon>Solanum</taxon>
    </lineage>
</organism>
<dbReference type="PANTHER" id="PTHR31286">
    <property type="entry name" value="GLYCINE-RICH CELL WALL STRUCTURAL PROTEIN 1.8-LIKE"/>
    <property type="match status" value="1"/>
</dbReference>
<evidence type="ECO:0000313" key="2">
    <source>
        <dbReference type="EMBL" id="KAK4708762.1"/>
    </source>
</evidence>
<feature type="domain" description="DUF4283" evidence="1">
    <location>
        <begin position="131"/>
        <end position="175"/>
    </location>
</feature>
<dbReference type="InterPro" id="IPR040256">
    <property type="entry name" value="At4g02000-like"/>
</dbReference>
<dbReference type="Proteomes" id="UP001311915">
    <property type="component" value="Unassembled WGS sequence"/>
</dbReference>
<keyword evidence="3" id="KW-1185">Reference proteome</keyword>
<sequence>MGKQRRSGKNVVASGSLFTPEFSRDQQRSTITFGSYLPARFQSIEEEKEELQCDSDTQKLIQLEAYGVETSGPDLKPITTLEQVERLENRKAQWGKSLKYIPLSLRNGKKCVTIVEDDLNEIASYWKSVLIGLGYFVFRFDTEEECEHILHEGPYTFKNKPFVLQKWELNFEFNPDCITRIPLWVTLPGLPVGYWSKNALSKVTSMIGKPLHTDNFTADMTRISYAKILVEVDVAQPLLDNIDISTPYGEFQQSVVFDWCPKFYSSCMKFRHELSQCWNKIDGDVIEDEFQEKER</sequence>
<name>A0AAV9K9J8_9SOLN</name>
<evidence type="ECO:0000313" key="3">
    <source>
        <dbReference type="Proteomes" id="UP001311915"/>
    </source>
</evidence>
<dbReference type="InterPro" id="IPR025558">
    <property type="entry name" value="DUF4283"/>
</dbReference>